<proteinExistence type="predicted"/>
<protein>
    <submittedName>
        <fullName evidence="1">Uncharacterized protein</fullName>
    </submittedName>
</protein>
<evidence type="ECO:0000313" key="2">
    <source>
        <dbReference type="Proteomes" id="UP000667802"/>
    </source>
</evidence>
<name>A0AAP5I9F8_9CYAN</name>
<gene>
    <name evidence="1" type="ORF">G7B40_022505</name>
</gene>
<organism evidence="1 2">
    <name type="scientific">Aetokthonos hydrillicola Thurmond2011</name>
    <dbReference type="NCBI Taxonomy" id="2712845"/>
    <lineage>
        <taxon>Bacteria</taxon>
        <taxon>Bacillati</taxon>
        <taxon>Cyanobacteriota</taxon>
        <taxon>Cyanophyceae</taxon>
        <taxon>Nostocales</taxon>
        <taxon>Hapalosiphonaceae</taxon>
        <taxon>Aetokthonos</taxon>
    </lineage>
</organism>
<dbReference type="RefSeq" id="WP_208352481.1">
    <property type="nucleotide sequence ID" value="NZ_JAALHA020000012.1"/>
</dbReference>
<reference evidence="2" key="1">
    <citation type="journal article" date="2021" name="Science">
        <title>Hunting the eagle killer: A cyanobacterial neurotoxin causes vacuolar myelinopathy.</title>
        <authorList>
            <person name="Breinlinger S."/>
            <person name="Phillips T.J."/>
            <person name="Haram B.N."/>
            <person name="Mares J."/>
            <person name="Martinez Yerena J.A."/>
            <person name="Hrouzek P."/>
            <person name="Sobotka R."/>
            <person name="Henderson W.M."/>
            <person name="Schmieder P."/>
            <person name="Williams S.M."/>
            <person name="Lauderdale J.D."/>
            <person name="Wilde H.D."/>
            <person name="Gerrin W."/>
            <person name="Kust A."/>
            <person name="Washington J.W."/>
            <person name="Wagner C."/>
            <person name="Geier B."/>
            <person name="Liebeke M."/>
            <person name="Enke H."/>
            <person name="Niedermeyer T.H.J."/>
            <person name="Wilde S.B."/>
        </authorList>
    </citation>
    <scope>NUCLEOTIDE SEQUENCE [LARGE SCALE GENOMIC DNA]</scope>
    <source>
        <strain evidence="2">Thurmond2011</strain>
    </source>
</reference>
<keyword evidence="2" id="KW-1185">Reference proteome</keyword>
<evidence type="ECO:0000313" key="1">
    <source>
        <dbReference type="EMBL" id="MDR9897316.1"/>
    </source>
</evidence>
<dbReference type="Proteomes" id="UP000667802">
    <property type="component" value="Unassembled WGS sequence"/>
</dbReference>
<dbReference type="AlphaFoldDB" id="A0AAP5I9F8"/>
<accession>A0AAP5I9F8</accession>
<sequence length="83" mass="9541">MMDFILYLLKEMFPKTKNQVDGCYWTLANSCGHNYAFLTGSVPGLNIKDTNTVIATGWSNREDRNRDFYVSLDKLKALLDMLL</sequence>
<comment type="caution">
    <text evidence="1">The sequence shown here is derived from an EMBL/GenBank/DDBJ whole genome shotgun (WGS) entry which is preliminary data.</text>
</comment>
<dbReference type="EMBL" id="JAALHA020000012">
    <property type="protein sequence ID" value="MDR9897316.1"/>
    <property type="molecule type" value="Genomic_DNA"/>
</dbReference>